<keyword evidence="1" id="KW-0479">Metal-binding</keyword>
<dbReference type="AlphaFoldDB" id="U1S519"/>
<organism evidence="3 4">
    <name type="scientific">Actinomyces johnsonii F0542</name>
    <dbReference type="NCBI Taxonomy" id="1321818"/>
    <lineage>
        <taxon>Bacteria</taxon>
        <taxon>Bacillati</taxon>
        <taxon>Actinomycetota</taxon>
        <taxon>Actinomycetes</taxon>
        <taxon>Actinomycetales</taxon>
        <taxon>Actinomycetaceae</taxon>
        <taxon>Actinomyces</taxon>
    </lineage>
</organism>
<dbReference type="PANTHER" id="PTHR21366">
    <property type="entry name" value="GLYOXALASE FAMILY PROTEIN"/>
    <property type="match status" value="1"/>
</dbReference>
<dbReference type="InterPro" id="IPR004360">
    <property type="entry name" value="Glyas_Fos-R_dOase_dom"/>
</dbReference>
<dbReference type="InterPro" id="IPR050383">
    <property type="entry name" value="GlyoxalaseI/FosfomycinResist"/>
</dbReference>
<dbReference type="CDD" id="cd07253">
    <property type="entry name" value="GLOD5"/>
    <property type="match status" value="1"/>
</dbReference>
<name>U1S519_9ACTO</name>
<dbReference type="SUPFAM" id="SSF54593">
    <property type="entry name" value="Glyoxalase/Bleomycin resistance protein/Dihydroxybiphenyl dioxygenase"/>
    <property type="match status" value="1"/>
</dbReference>
<keyword evidence="4" id="KW-1185">Reference proteome</keyword>
<dbReference type="PATRIC" id="fig|1321818.3.peg.162"/>
<evidence type="ECO:0000259" key="2">
    <source>
        <dbReference type="PROSITE" id="PS51819"/>
    </source>
</evidence>
<dbReference type="Proteomes" id="UP000016536">
    <property type="component" value="Unassembled WGS sequence"/>
</dbReference>
<dbReference type="EMBL" id="AWSE01000011">
    <property type="protein sequence ID" value="ERH25757.1"/>
    <property type="molecule type" value="Genomic_DNA"/>
</dbReference>
<accession>U1S519</accession>
<dbReference type="Gene3D" id="3.10.180.10">
    <property type="entry name" value="2,3-Dihydroxybiphenyl 1,2-Dioxygenase, domain 1"/>
    <property type="match status" value="1"/>
</dbReference>
<dbReference type="HOGENOM" id="CLU_046006_4_3_11"/>
<proteinExistence type="predicted"/>
<dbReference type="GO" id="GO:0046872">
    <property type="term" value="F:metal ion binding"/>
    <property type="evidence" value="ECO:0007669"/>
    <property type="project" value="UniProtKB-KW"/>
</dbReference>
<feature type="domain" description="VOC" evidence="2">
    <location>
        <begin position="31"/>
        <end position="151"/>
    </location>
</feature>
<dbReference type="InterPro" id="IPR037523">
    <property type="entry name" value="VOC_core"/>
</dbReference>
<dbReference type="InterPro" id="IPR018146">
    <property type="entry name" value="Glyoxalase_1_CS"/>
</dbReference>
<reference evidence="3 4" key="1">
    <citation type="submission" date="2013-08" db="EMBL/GenBank/DDBJ databases">
        <authorList>
            <person name="Weinstock G."/>
            <person name="Sodergren E."/>
            <person name="Wylie T."/>
            <person name="Fulton L."/>
            <person name="Fulton R."/>
            <person name="Fronick C."/>
            <person name="O'Laughlin M."/>
            <person name="Godfrey J."/>
            <person name="Miner T."/>
            <person name="Herter B."/>
            <person name="Appelbaum E."/>
            <person name="Cordes M."/>
            <person name="Lek S."/>
            <person name="Wollam A."/>
            <person name="Pepin K.H."/>
            <person name="Palsikar V.B."/>
            <person name="Mitreva M."/>
            <person name="Wilson R.K."/>
        </authorList>
    </citation>
    <scope>NUCLEOTIDE SEQUENCE [LARGE SCALE GENOMIC DNA]</scope>
    <source>
        <strain evidence="3 4">F0542</strain>
    </source>
</reference>
<sequence>MLHSRSPLGEELAHCGQSQGIWDNCSVRITGIDHIVLTVHSIEASVDFYSRVLGMEIITFGHGRTALRFGDQKINLHAADDPIAPHATQPIPGSADLCLVADGTIDEIREHLAAKAVPVELGPVKRTGARGAIRSLYVRDPDRNLVEIALYESA</sequence>
<evidence type="ECO:0000313" key="3">
    <source>
        <dbReference type="EMBL" id="ERH25757.1"/>
    </source>
</evidence>
<protein>
    <submittedName>
        <fullName evidence="3">Glyoxalase family protein</fullName>
    </submittedName>
</protein>
<dbReference type="PANTHER" id="PTHR21366:SF14">
    <property type="entry name" value="GLYOXALASE DOMAIN-CONTAINING PROTEIN 5"/>
    <property type="match status" value="1"/>
</dbReference>
<dbReference type="Pfam" id="PF00903">
    <property type="entry name" value="Glyoxalase"/>
    <property type="match status" value="1"/>
</dbReference>
<evidence type="ECO:0000313" key="4">
    <source>
        <dbReference type="Proteomes" id="UP000016536"/>
    </source>
</evidence>
<dbReference type="GO" id="GO:0004462">
    <property type="term" value="F:lactoylglutathione lyase activity"/>
    <property type="evidence" value="ECO:0007669"/>
    <property type="project" value="InterPro"/>
</dbReference>
<gene>
    <name evidence="3" type="ORF">HMPREF1979_00202</name>
</gene>
<evidence type="ECO:0000256" key="1">
    <source>
        <dbReference type="ARBA" id="ARBA00022723"/>
    </source>
</evidence>
<dbReference type="PROSITE" id="PS51819">
    <property type="entry name" value="VOC"/>
    <property type="match status" value="1"/>
</dbReference>
<dbReference type="PROSITE" id="PS00934">
    <property type="entry name" value="GLYOXALASE_I_1"/>
    <property type="match status" value="1"/>
</dbReference>
<comment type="caution">
    <text evidence="3">The sequence shown here is derived from an EMBL/GenBank/DDBJ whole genome shotgun (WGS) entry which is preliminary data.</text>
</comment>
<dbReference type="InterPro" id="IPR029068">
    <property type="entry name" value="Glyas_Bleomycin-R_OHBP_Dase"/>
</dbReference>